<evidence type="ECO:0000256" key="2">
    <source>
        <dbReference type="ARBA" id="ARBA00022801"/>
    </source>
</evidence>
<evidence type="ECO:0000256" key="3">
    <source>
        <dbReference type="ARBA" id="ARBA00023180"/>
    </source>
</evidence>
<dbReference type="GO" id="GO:0004553">
    <property type="term" value="F:hydrolase activity, hydrolyzing O-glycosyl compounds"/>
    <property type="evidence" value="ECO:0007669"/>
    <property type="project" value="InterPro"/>
</dbReference>
<gene>
    <name evidence="8" type="ORF">NPX13_g118</name>
</gene>
<dbReference type="AlphaFoldDB" id="A0A9W8TSK9"/>
<keyword evidence="4" id="KW-0326">Glycosidase</keyword>
<keyword evidence="6" id="KW-0732">Signal</keyword>
<dbReference type="PANTHER" id="PTHR30480:SF14">
    <property type="entry name" value="HYDROLASE, PUTATIVE (AFU_ORTHOLOGUE AFUA_4G13770)-RELATED"/>
    <property type="match status" value="1"/>
</dbReference>
<keyword evidence="2" id="KW-0378">Hydrolase</keyword>
<feature type="signal peptide" evidence="6">
    <location>
        <begin position="1"/>
        <end position="19"/>
    </location>
</feature>
<evidence type="ECO:0000259" key="7">
    <source>
        <dbReference type="Pfam" id="PF00933"/>
    </source>
</evidence>
<organism evidence="8 9">
    <name type="scientific">Xylaria arbuscula</name>
    <dbReference type="NCBI Taxonomy" id="114810"/>
    <lineage>
        <taxon>Eukaryota</taxon>
        <taxon>Fungi</taxon>
        <taxon>Dikarya</taxon>
        <taxon>Ascomycota</taxon>
        <taxon>Pezizomycotina</taxon>
        <taxon>Sordariomycetes</taxon>
        <taxon>Xylariomycetidae</taxon>
        <taxon>Xylariales</taxon>
        <taxon>Xylariaceae</taxon>
        <taxon>Xylaria</taxon>
    </lineage>
</organism>
<evidence type="ECO:0000313" key="9">
    <source>
        <dbReference type="Proteomes" id="UP001148614"/>
    </source>
</evidence>
<evidence type="ECO:0000256" key="4">
    <source>
        <dbReference type="ARBA" id="ARBA00023295"/>
    </source>
</evidence>
<keyword evidence="3" id="KW-0325">Glycoprotein</keyword>
<dbReference type="InterPro" id="IPR001764">
    <property type="entry name" value="Glyco_hydro_3_N"/>
</dbReference>
<evidence type="ECO:0000313" key="8">
    <source>
        <dbReference type="EMBL" id="KAJ3580466.1"/>
    </source>
</evidence>
<dbReference type="VEuPathDB" id="FungiDB:F4678DRAFT_465024"/>
<feature type="domain" description="Glycoside hydrolase family 3 N-terminal" evidence="7">
    <location>
        <begin position="161"/>
        <end position="289"/>
    </location>
</feature>
<accession>A0A9W8TSK9</accession>
<evidence type="ECO:0000256" key="1">
    <source>
        <dbReference type="ARBA" id="ARBA00005336"/>
    </source>
</evidence>
<dbReference type="Gene3D" id="3.20.20.300">
    <property type="entry name" value="Glycoside hydrolase, family 3, N-terminal domain"/>
    <property type="match status" value="2"/>
</dbReference>
<reference evidence="8" key="1">
    <citation type="submission" date="2022-07" db="EMBL/GenBank/DDBJ databases">
        <title>Genome Sequence of Xylaria arbuscula.</title>
        <authorList>
            <person name="Buettner E."/>
        </authorList>
    </citation>
    <scope>NUCLEOTIDE SEQUENCE</scope>
    <source>
        <strain evidence="8">VT107</strain>
    </source>
</reference>
<dbReference type="Pfam" id="PF00933">
    <property type="entry name" value="Glyco_hydro_3"/>
    <property type="match status" value="1"/>
</dbReference>
<comment type="caution">
    <text evidence="8">The sequence shown here is derived from an EMBL/GenBank/DDBJ whole genome shotgun (WGS) entry which is preliminary data.</text>
</comment>
<name>A0A9W8TSK9_9PEZI</name>
<sequence>MTLPSVLLTTASLLGSTYAITAADAAAHVIFSYPGTAHPARLTTLAKQCQLGGVIIFTENVDSALPGYLAGLQSAYASGGCAVKRLPGGPTLSEKMIGQQSNRAAAGNTAGVQAANALKAYDNNGNLAPVLDVYHAEGDFEDQFERSYSNDPAVVADISPGLGAASASENTDARPVTINRSLADLRAIDEMPYLAAIQAGVKMIMPSWAVYPALDAKYPSGISSKWLQGELRGRLGFKGVIITDAIEAGGLSGFGTDPERSVLALAAGVDIILAAARDVSQGEGIVSALCQKQEVKMRYSGIITAVIGSAAIVTAANHDGPFGVRAELPEGYTIQPVVWRGAIEENGPELTFNGTIEDITQQIQAIKRDFTWDSLPKLPTAREERDSTEDNVNCDIGGDDKNQGVPVSNVDILSNEISKTRGSWTIAAGPRVCSVIARTSRAGVWVCNDNTHSIEVSPQSVDAQVLKISSTCGPKNTLDCKGQIFTPDGWNVIVGRKKDDECSAA</sequence>
<dbReference type="InterPro" id="IPR017853">
    <property type="entry name" value="GH"/>
</dbReference>
<feature type="chain" id="PRO_5040726420" description="Glycoside hydrolase family 3 N-terminal domain-containing protein" evidence="6">
    <location>
        <begin position="20"/>
        <end position="505"/>
    </location>
</feature>
<dbReference type="GO" id="GO:0009254">
    <property type="term" value="P:peptidoglycan turnover"/>
    <property type="evidence" value="ECO:0007669"/>
    <property type="project" value="TreeGrafter"/>
</dbReference>
<keyword evidence="9" id="KW-1185">Reference proteome</keyword>
<dbReference type="InterPro" id="IPR036962">
    <property type="entry name" value="Glyco_hydro_3_N_sf"/>
</dbReference>
<dbReference type="InterPro" id="IPR050226">
    <property type="entry name" value="NagZ_Beta-hexosaminidase"/>
</dbReference>
<dbReference type="GO" id="GO:0005975">
    <property type="term" value="P:carbohydrate metabolic process"/>
    <property type="evidence" value="ECO:0007669"/>
    <property type="project" value="InterPro"/>
</dbReference>
<comment type="similarity">
    <text evidence="1">Belongs to the glycosyl hydrolase 3 family.</text>
</comment>
<dbReference type="EMBL" id="JANPWZ010000005">
    <property type="protein sequence ID" value="KAJ3580466.1"/>
    <property type="molecule type" value="Genomic_DNA"/>
</dbReference>
<proteinExistence type="inferred from homology"/>
<dbReference type="PANTHER" id="PTHR30480">
    <property type="entry name" value="BETA-HEXOSAMINIDASE-RELATED"/>
    <property type="match status" value="1"/>
</dbReference>
<protein>
    <recommendedName>
        <fullName evidence="7">Glycoside hydrolase family 3 N-terminal domain-containing protein</fullName>
    </recommendedName>
</protein>
<dbReference type="Proteomes" id="UP001148614">
    <property type="component" value="Unassembled WGS sequence"/>
</dbReference>
<dbReference type="VEuPathDB" id="FungiDB:F4678DRAFT_444568"/>
<evidence type="ECO:0000256" key="6">
    <source>
        <dbReference type="SAM" id="SignalP"/>
    </source>
</evidence>
<evidence type="ECO:0000256" key="5">
    <source>
        <dbReference type="SAM" id="MobiDB-lite"/>
    </source>
</evidence>
<feature type="region of interest" description="Disordered" evidence="5">
    <location>
        <begin position="380"/>
        <end position="400"/>
    </location>
</feature>
<dbReference type="SUPFAM" id="SSF51445">
    <property type="entry name" value="(Trans)glycosidases"/>
    <property type="match status" value="1"/>
</dbReference>